<reference evidence="1 2" key="1">
    <citation type="submission" date="2019-06" db="EMBL/GenBank/DDBJ databases">
        <title>A distant relative of Phikzvirus genus phages from a therapeutic phage collection.</title>
        <authorList>
            <person name="Hejnowicz M.S."/>
            <person name="Dabrowski K."/>
            <person name="Gawor J."/>
            <person name="Weber-Dabrowska B."/>
            <person name="Gromadka R."/>
            <person name="Lobocka M.B."/>
        </authorList>
    </citation>
    <scope>NUCLEOTIDE SEQUENCE [LARGE SCALE GENOMIC DNA]</scope>
</reference>
<accession>A0A5C1K7L8</accession>
<protein>
    <submittedName>
        <fullName evidence="1">Uncharacterized protein</fullName>
    </submittedName>
</protein>
<dbReference type="RefSeq" id="YP_010660947.1">
    <property type="nucleotide sequence ID" value="NC_070882.1"/>
</dbReference>
<dbReference type="GeneID" id="77936957"/>
<proteinExistence type="predicted"/>
<evidence type="ECO:0000313" key="2">
    <source>
        <dbReference type="Proteomes" id="UP000322144"/>
    </source>
</evidence>
<sequence>MKKWPFINENFRRLVRIFSVDEGREYYLTPEGLALDDVSNTLAYNSVDKYKLALNKARKLITQGVFGRSVYLDGQDVTEEQINGKPQLVRWPPVNEEAYGFVA</sequence>
<organism evidence="1 2">
    <name type="scientific">Pseudomonas phage vB_PaeM_PS119XW</name>
    <dbReference type="NCBI Taxonomy" id="2601632"/>
    <lineage>
        <taxon>Viruses</taxon>
        <taxon>Duplodnaviria</taxon>
        <taxon>Heunggongvirae</taxon>
        <taxon>Uroviricota</taxon>
        <taxon>Caudoviricetes</taxon>
        <taxon>Chimalliviridae</taxon>
        <taxon>Pawinskivirus</taxon>
        <taxon>Pawinskivirus PS119XW</taxon>
    </lineage>
</organism>
<name>A0A5C1K7L8_9CAUD</name>
<evidence type="ECO:0000313" key="1">
    <source>
        <dbReference type="EMBL" id="QEM41936.1"/>
    </source>
</evidence>
<dbReference type="KEGG" id="vg:77936957"/>
<dbReference type="Proteomes" id="UP000322144">
    <property type="component" value="Segment"/>
</dbReference>
<keyword evidence="2" id="KW-1185">Reference proteome</keyword>
<dbReference type="EMBL" id="MN103543">
    <property type="protein sequence ID" value="QEM41936.1"/>
    <property type="molecule type" value="Genomic_DNA"/>
</dbReference>